<dbReference type="AlphaFoldDB" id="A0A975QZ80"/>
<dbReference type="Proteomes" id="UP000676885">
    <property type="component" value="Chromosome"/>
</dbReference>
<evidence type="ECO:0000256" key="3">
    <source>
        <dbReference type="ARBA" id="ARBA00022679"/>
    </source>
</evidence>
<reference evidence="7 8" key="1">
    <citation type="submission" date="2021-05" db="EMBL/GenBank/DDBJ databases">
        <title>Novel species in genus Arthrobacter.</title>
        <authorList>
            <person name="Zhang G."/>
        </authorList>
    </citation>
    <scope>NUCLEOTIDE SEQUENCE [LARGE SCALE GENOMIC DNA]</scope>
    <source>
        <strain evidence="8">zg-ZUI227</strain>
    </source>
</reference>
<evidence type="ECO:0000256" key="2">
    <source>
        <dbReference type="ARBA" id="ARBA00006706"/>
    </source>
</evidence>
<keyword evidence="8" id="KW-1185">Reference proteome</keyword>
<comment type="cofactor">
    <cofactor evidence="1">
        <name>Mg(2+)</name>
        <dbReference type="ChEBI" id="CHEBI:18420"/>
    </cofactor>
</comment>
<dbReference type="Gene3D" id="1.10.600.10">
    <property type="entry name" value="Farnesyl Diphosphate Synthase"/>
    <property type="match status" value="1"/>
</dbReference>
<dbReference type="InterPro" id="IPR008949">
    <property type="entry name" value="Isoprenoid_synthase_dom_sf"/>
</dbReference>
<evidence type="ECO:0000313" key="7">
    <source>
        <dbReference type="EMBL" id="QWC09560.1"/>
    </source>
</evidence>
<dbReference type="Pfam" id="PF00348">
    <property type="entry name" value="polyprenyl_synt"/>
    <property type="match status" value="1"/>
</dbReference>
<dbReference type="InterPro" id="IPR033749">
    <property type="entry name" value="Polyprenyl_synt_CS"/>
</dbReference>
<gene>
    <name evidence="7" type="ORF">KKR91_13920</name>
</gene>
<evidence type="ECO:0000256" key="6">
    <source>
        <dbReference type="RuleBase" id="RU004466"/>
    </source>
</evidence>
<dbReference type="EMBL" id="CP076022">
    <property type="protein sequence ID" value="QWC09560.1"/>
    <property type="molecule type" value="Genomic_DNA"/>
</dbReference>
<accession>A0A975QZ80</accession>
<keyword evidence="3 6" id="KW-0808">Transferase</keyword>
<dbReference type="GO" id="GO:0004659">
    <property type="term" value="F:prenyltransferase activity"/>
    <property type="evidence" value="ECO:0007669"/>
    <property type="project" value="InterPro"/>
</dbReference>
<protein>
    <submittedName>
        <fullName evidence="7">Polyprenyl synthetase family protein</fullName>
    </submittedName>
</protein>
<dbReference type="PANTHER" id="PTHR12001">
    <property type="entry name" value="GERANYLGERANYL PYROPHOSPHATE SYNTHASE"/>
    <property type="match status" value="1"/>
</dbReference>
<dbReference type="GO" id="GO:0008299">
    <property type="term" value="P:isoprenoid biosynthetic process"/>
    <property type="evidence" value="ECO:0007669"/>
    <property type="project" value="InterPro"/>
</dbReference>
<dbReference type="GO" id="GO:0046872">
    <property type="term" value="F:metal ion binding"/>
    <property type="evidence" value="ECO:0007669"/>
    <property type="project" value="UniProtKB-KW"/>
</dbReference>
<dbReference type="SUPFAM" id="SSF48576">
    <property type="entry name" value="Terpenoid synthases"/>
    <property type="match status" value="1"/>
</dbReference>
<keyword evidence="5" id="KW-0460">Magnesium</keyword>
<comment type="similarity">
    <text evidence="2 6">Belongs to the FPP/GGPP synthase family.</text>
</comment>
<name>A0A975QZ80_9MICC</name>
<dbReference type="PANTHER" id="PTHR12001:SF85">
    <property type="entry name" value="SHORT CHAIN ISOPRENYL DIPHOSPHATE SYNTHASE"/>
    <property type="match status" value="1"/>
</dbReference>
<dbReference type="KEGG" id="ajg:KKR91_13920"/>
<dbReference type="InterPro" id="IPR000092">
    <property type="entry name" value="Polyprenyl_synt"/>
</dbReference>
<proteinExistence type="inferred from homology"/>
<keyword evidence="4" id="KW-0479">Metal-binding</keyword>
<evidence type="ECO:0000256" key="5">
    <source>
        <dbReference type="ARBA" id="ARBA00022842"/>
    </source>
</evidence>
<evidence type="ECO:0000256" key="4">
    <source>
        <dbReference type="ARBA" id="ARBA00022723"/>
    </source>
</evidence>
<dbReference type="RefSeq" id="WP_210227907.1">
    <property type="nucleotide sequence ID" value="NZ_CP076022.1"/>
</dbReference>
<dbReference type="SFLD" id="SFLDS00005">
    <property type="entry name" value="Isoprenoid_Synthase_Type_I"/>
    <property type="match status" value="1"/>
</dbReference>
<evidence type="ECO:0000313" key="8">
    <source>
        <dbReference type="Proteomes" id="UP000676885"/>
    </source>
</evidence>
<evidence type="ECO:0000256" key="1">
    <source>
        <dbReference type="ARBA" id="ARBA00001946"/>
    </source>
</evidence>
<sequence length="355" mass="37828">METEPLLDPAIGHEQVESVLQAYFGQAKLRAAKVSPSYLSLWETLEASTAGGKRVRPGILMTAYQHLGGTSLEAAARAGAAFELLHTALIIHDDVIDLDFVRRGHDNVSGVYRARAEEAGQTPEAARHRGMSAGIIAGDLVLSGAFRMLDTVDTDPATRLRLAEILDEAVFASAAGELIDVDFSVSPGAPPVAEILDMERLKTAVYSFEAPLRAGAVLAGADDDVAAALGRFGRDTGIAYQLVDDLLGVFGQESATGKSNLSDLREGKRTVLISHAAQGPHWDELSHLIGCPELTPAEADRARELLVLSGARDFARTLADEHAARARTHLDCPAVPPALRQVLEHILDGAVNRGR</sequence>
<organism evidence="7 8">
    <name type="scientific">Arthrobacter jiangjiafuii</name>
    <dbReference type="NCBI Taxonomy" id="2817475"/>
    <lineage>
        <taxon>Bacteria</taxon>
        <taxon>Bacillati</taxon>
        <taxon>Actinomycetota</taxon>
        <taxon>Actinomycetes</taxon>
        <taxon>Micrococcales</taxon>
        <taxon>Micrococcaceae</taxon>
        <taxon>Arthrobacter</taxon>
    </lineage>
</organism>
<dbReference type="PROSITE" id="PS00723">
    <property type="entry name" value="POLYPRENYL_SYNTHASE_1"/>
    <property type="match status" value="1"/>
</dbReference>